<dbReference type="AlphaFoldDB" id="A0A0F9PND8"/>
<sequence>MKGIKLENNKIIEACKIYKSRLRFYDNKEFKHIKWMVEQISIFIEEKRKEKANRWLGFLWNKGLYTIEEMKEHNKE</sequence>
<protein>
    <submittedName>
        <fullName evidence="1">Uncharacterized protein</fullName>
    </submittedName>
</protein>
<accession>A0A0F9PND8</accession>
<proteinExistence type="predicted"/>
<organism evidence="1">
    <name type="scientific">marine sediment metagenome</name>
    <dbReference type="NCBI Taxonomy" id="412755"/>
    <lineage>
        <taxon>unclassified sequences</taxon>
        <taxon>metagenomes</taxon>
        <taxon>ecological metagenomes</taxon>
    </lineage>
</organism>
<comment type="caution">
    <text evidence="1">The sequence shown here is derived from an EMBL/GenBank/DDBJ whole genome shotgun (WGS) entry which is preliminary data.</text>
</comment>
<name>A0A0F9PND8_9ZZZZ</name>
<dbReference type="EMBL" id="LAZR01005129">
    <property type="protein sequence ID" value="KKN02601.1"/>
    <property type="molecule type" value="Genomic_DNA"/>
</dbReference>
<reference evidence="1" key="1">
    <citation type="journal article" date="2015" name="Nature">
        <title>Complex archaea that bridge the gap between prokaryotes and eukaryotes.</title>
        <authorList>
            <person name="Spang A."/>
            <person name="Saw J.H."/>
            <person name="Jorgensen S.L."/>
            <person name="Zaremba-Niedzwiedzka K."/>
            <person name="Martijn J."/>
            <person name="Lind A.E."/>
            <person name="van Eijk R."/>
            <person name="Schleper C."/>
            <person name="Guy L."/>
            <person name="Ettema T.J."/>
        </authorList>
    </citation>
    <scope>NUCLEOTIDE SEQUENCE</scope>
</reference>
<gene>
    <name evidence="1" type="ORF">LCGC14_1116040</name>
</gene>
<evidence type="ECO:0000313" key="1">
    <source>
        <dbReference type="EMBL" id="KKN02601.1"/>
    </source>
</evidence>